<organism evidence="1">
    <name type="scientific">marine sediment metagenome</name>
    <dbReference type="NCBI Taxonomy" id="412755"/>
    <lineage>
        <taxon>unclassified sequences</taxon>
        <taxon>metagenomes</taxon>
        <taxon>ecological metagenomes</taxon>
    </lineage>
</organism>
<accession>A0A0F9DAE9</accession>
<gene>
    <name evidence="1" type="ORF">LCGC14_2569940</name>
</gene>
<comment type="caution">
    <text evidence="1">The sequence shown here is derived from an EMBL/GenBank/DDBJ whole genome shotgun (WGS) entry which is preliminary data.</text>
</comment>
<sequence>NYQLDRNVRPFDADVLRSYYRERAAQLKWPEDIPKLDVTPDFSVNPKAALGFVMWATQATMYFHSRQETRAAMAEIISTVSPLEHQRRIPQ</sequence>
<name>A0A0F9DAE9_9ZZZZ</name>
<protein>
    <submittedName>
        <fullName evidence="1">Uncharacterized protein</fullName>
    </submittedName>
</protein>
<feature type="non-terminal residue" evidence="1">
    <location>
        <position position="1"/>
    </location>
</feature>
<dbReference type="EMBL" id="LAZR01042644">
    <property type="protein sequence ID" value="KKL09028.1"/>
    <property type="molecule type" value="Genomic_DNA"/>
</dbReference>
<proteinExistence type="predicted"/>
<evidence type="ECO:0000313" key="1">
    <source>
        <dbReference type="EMBL" id="KKL09028.1"/>
    </source>
</evidence>
<dbReference type="AlphaFoldDB" id="A0A0F9DAE9"/>
<reference evidence="1" key="1">
    <citation type="journal article" date="2015" name="Nature">
        <title>Complex archaea that bridge the gap between prokaryotes and eukaryotes.</title>
        <authorList>
            <person name="Spang A."/>
            <person name="Saw J.H."/>
            <person name="Jorgensen S.L."/>
            <person name="Zaremba-Niedzwiedzka K."/>
            <person name="Martijn J."/>
            <person name="Lind A.E."/>
            <person name="van Eijk R."/>
            <person name="Schleper C."/>
            <person name="Guy L."/>
            <person name="Ettema T.J."/>
        </authorList>
    </citation>
    <scope>NUCLEOTIDE SEQUENCE</scope>
</reference>